<feature type="region of interest" description="Disordered" evidence="9">
    <location>
        <begin position="384"/>
        <end position="404"/>
    </location>
</feature>
<dbReference type="SUPFAM" id="SSF55874">
    <property type="entry name" value="ATPase domain of HSP90 chaperone/DNA topoisomerase II/histidine kinase"/>
    <property type="match status" value="1"/>
</dbReference>
<evidence type="ECO:0000313" key="12">
    <source>
        <dbReference type="Proteomes" id="UP000295210"/>
    </source>
</evidence>
<keyword evidence="12" id="KW-1185">Reference proteome</keyword>
<dbReference type="CDD" id="cd00130">
    <property type="entry name" value="PAS"/>
    <property type="match status" value="1"/>
</dbReference>
<dbReference type="SUPFAM" id="SSF47384">
    <property type="entry name" value="Homodimeric domain of signal transducing histidine kinase"/>
    <property type="match status" value="1"/>
</dbReference>
<evidence type="ECO:0000256" key="3">
    <source>
        <dbReference type="ARBA" id="ARBA00022553"/>
    </source>
</evidence>
<dbReference type="Proteomes" id="UP000295210">
    <property type="component" value="Unassembled WGS sequence"/>
</dbReference>
<dbReference type="PROSITE" id="PS50109">
    <property type="entry name" value="HIS_KIN"/>
    <property type="match status" value="1"/>
</dbReference>
<dbReference type="InterPro" id="IPR003594">
    <property type="entry name" value="HATPase_dom"/>
</dbReference>
<dbReference type="InterPro" id="IPR003661">
    <property type="entry name" value="HisK_dim/P_dom"/>
</dbReference>
<dbReference type="SMART" id="SM00387">
    <property type="entry name" value="HATPase_c"/>
    <property type="match status" value="1"/>
</dbReference>
<dbReference type="InterPro" id="IPR004358">
    <property type="entry name" value="Sig_transdc_His_kin-like_C"/>
</dbReference>
<dbReference type="Pfam" id="PF02518">
    <property type="entry name" value="HATPase_c"/>
    <property type="match status" value="1"/>
</dbReference>
<dbReference type="InterPro" id="IPR036890">
    <property type="entry name" value="HATPase_C_sf"/>
</dbReference>
<dbReference type="SMART" id="SM00091">
    <property type="entry name" value="PAS"/>
    <property type="match status" value="1"/>
</dbReference>
<evidence type="ECO:0000313" key="11">
    <source>
        <dbReference type="EMBL" id="TCK75813.1"/>
    </source>
</evidence>
<dbReference type="PANTHER" id="PTHR43065:SF10">
    <property type="entry name" value="PEROXIDE STRESS-ACTIVATED HISTIDINE KINASE MAK3"/>
    <property type="match status" value="1"/>
</dbReference>
<evidence type="ECO:0000256" key="6">
    <source>
        <dbReference type="ARBA" id="ARBA00022777"/>
    </source>
</evidence>
<dbReference type="SUPFAM" id="SSF55785">
    <property type="entry name" value="PYP-like sensor domain (PAS domain)"/>
    <property type="match status" value="1"/>
</dbReference>
<accession>A0A4R1LG32</accession>
<keyword evidence="5" id="KW-0547">Nucleotide-binding</keyword>
<dbReference type="GO" id="GO:0000155">
    <property type="term" value="F:phosphorelay sensor kinase activity"/>
    <property type="evidence" value="ECO:0007669"/>
    <property type="project" value="InterPro"/>
</dbReference>
<dbReference type="InterPro" id="IPR005467">
    <property type="entry name" value="His_kinase_dom"/>
</dbReference>
<dbReference type="SMART" id="SM00388">
    <property type="entry name" value="HisKA"/>
    <property type="match status" value="1"/>
</dbReference>
<evidence type="ECO:0000256" key="7">
    <source>
        <dbReference type="ARBA" id="ARBA00022840"/>
    </source>
</evidence>
<evidence type="ECO:0000256" key="1">
    <source>
        <dbReference type="ARBA" id="ARBA00000085"/>
    </source>
</evidence>
<dbReference type="Gene3D" id="3.30.565.10">
    <property type="entry name" value="Histidine kinase-like ATPase, C-terminal domain"/>
    <property type="match status" value="1"/>
</dbReference>
<reference evidence="11 12" key="1">
    <citation type="submission" date="2019-03" db="EMBL/GenBank/DDBJ databases">
        <title>Genomic Encyclopedia of Type Strains, Phase IV (KMG-IV): sequencing the most valuable type-strain genomes for metagenomic binning, comparative biology and taxonomic classification.</title>
        <authorList>
            <person name="Goeker M."/>
        </authorList>
    </citation>
    <scope>NUCLEOTIDE SEQUENCE [LARGE SCALE GENOMIC DNA]</scope>
    <source>
        <strain evidence="11 12">DSM 103428</strain>
    </source>
</reference>
<dbReference type="Gene3D" id="1.10.287.130">
    <property type="match status" value="1"/>
</dbReference>
<keyword evidence="4" id="KW-0808">Transferase</keyword>
<organism evidence="11 12">
    <name type="scientific">Acidipila rosea</name>
    <dbReference type="NCBI Taxonomy" id="768535"/>
    <lineage>
        <taxon>Bacteria</taxon>
        <taxon>Pseudomonadati</taxon>
        <taxon>Acidobacteriota</taxon>
        <taxon>Terriglobia</taxon>
        <taxon>Terriglobales</taxon>
        <taxon>Acidobacteriaceae</taxon>
        <taxon>Acidipila</taxon>
    </lineage>
</organism>
<dbReference type="Pfam" id="PF00512">
    <property type="entry name" value="HisKA"/>
    <property type="match status" value="1"/>
</dbReference>
<dbReference type="PANTHER" id="PTHR43065">
    <property type="entry name" value="SENSOR HISTIDINE KINASE"/>
    <property type="match status" value="1"/>
</dbReference>
<dbReference type="EMBL" id="SMGK01000001">
    <property type="protein sequence ID" value="TCK75813.1"/>
    <property type="molecule type" value="Genomic_DNA"/>
</dbReference>
<dbReference type="InterPro" id="IPR036097">
    <property type="entry name" value="HisK_dim/P_sf"/>
</dbReference>
<gene>
    <name evidence="11" type="ORF">C7378_0807</name>
</gene>
<evidence type="ECO:0000256" key="9">
    <source>
        <dbReference type="SAM" id="MobiDB-lite"/>
    </source>
</evidence>
<keyword evidence="8" id="KW-0902">Two-component regulatory system</keyword>
<dbReference type="Gene3D" id="3.30.450.20">
    <property type="entry name" value="PAS domain"/>
    <property type="match status" value="1"/>
</dbReference>
<name>A0A4R1LG32_9BACT</name>
<dbReference type="RefSeq" id="WP_131991976.1">
    <property type="nucleotide sequence ID" value="NZ_SMGK01000001.1"/>
</dbReference>
<dbReference type="OrthoDB" id="114013at2"/>
<dbReference type="EC" id="2.7.13.3" evidence="2"/>
<feature type="compositionally biased region" description="Polar residues" evidence="9">
    <location>
        <begin position="384"/>
        <end position="397"/>
    </location>
</feature>
<dbReference type="InterPro" id="IPR000014">
    <property type="entry name" value="PAS"/>
</dbReference>
<evidence type="ECO:0000259" key="10">
    <source>
        <dbReference type="PROSITE" id="PS50109"/>
    </source>
</evidence>
<protein>
    <recommendedName>
        <fullName evidence="2">histidine kinase</fullName>
        <ecNumber evidence="2">2.7.13.3</ecNumber>
    </recommendedName>
</protein>
<keyword evidence="7" id="KW-0067">ATP-binding</keyword>
<feature type="domain" description="Histidine kinase" evidence="10">
    <location>
        <begin position="188"/>
        <end position="403"/>
    </location>
</feature>
<dbReference type="AlphaFoldDB" id="A0A4R1LG32"/>
<keyword evidence="6" id="KW-0418">Kinase</keyword>
<proteinExistence type="predicted"/>
<dbReference type="PRINTS" id="PR00344">
    <property type="entry name" value="BCTRLSENSOR"/>
</dbReference>
<evidence type="ECO:0000256" key="4">
    <source>
        <dbReference type="ARBA" id="ARBA00022679"/>
    </source>
</evidence>
<comment type="catalytic activity">
    <reaction evidence="1">
        <text>ATP + protein L-histidine = ADP + protein N-phospho-L-histidine.</text>
        <dbReference type="EC" id="2.7.13.3"/>
    </reaction>
</comment>
<dbReference type="CDD" id="cd00082">
    <property type="entry name" value="HisKA"/>
    <property type="match status" value="1"/>
</dbReference>
<dbReference type="InterPro" id="IPR035965">
    <property type="entry name" value="PAS-like_dom_sf"/>
</dbReference>
<evidence type="ECO:0000256" key="8">
    <source>
        <dbReference type="ARBA" id="ARBA00023012"/>
    </source>
</evidence>
<evidence type="ECO:0000256" key="5">
    <source>
        <dbReference type="ARBA" id="ARBA00022741"/>
    </source>
</evidence>
<keyword evidence="3" id="KW-0597">Phosphoprotein</keyword>
<evidence type="ECO:0000256" key="2">
    <source>
        <dbReference type="ARBA" id="ARBA00012438"/>
    </source>
</evidence>
<dbReference type="GO" id="GO:0005524">
    <property type="term" value="F:ATP binding"/>
    <property type="evidence" value="ECO:0007669"/>
    <property type="project" value="UniProtKB-KW"/>
</dbReference>
<comment type="caution">
    <text evidence="11">The sequence shown here is derived from an EMBL/GenBank/DDBJ whole genome shotgun (WGS) entry which is preliminary data.</text>
</comment>
<sequence>MSEGTNRTKTTGEMLDLCRAVTEISPMPIIGVEDPAHRISYVNRAFCLLVGRGEEELLGMDFGEIPFVGEQCALSLDRVYRTGHAEILTLGERSGKYPLCSYVMWPVLSVERSSAGIIVQVIEETSVHQVAIAMNEALMLGMIRQQELAEAADALNAQLQAEIVARKVAEEALIRSEKLAAVGRMSAVIAHEINNPLAAVMGLLYLAINAEGIPDVVRRYLESADAELTRAAHITRQTLGFYHEMAAPVTFPFVTLVDSVLDLLRSKVNSRQANLDVQCETGLEITAVHGELRQVLSNLLANSLDALSQKGRITIRASAARHSSDGSARVRITVSDNGKGSEPAALAQIFEPFFTTKGTTGNGLGLWVTKQIIEKHCGEIRLRSSTSGKHQGTSFSITLPKGGI</sequence>